<protein>
    <recommendedName>
        <fullName evidence="7">Dynactin 2</fullName>
    </recommendedName>
</protein>
<accession>A0AAJ8JNI3</accession>
<organism evidence="5 6">
    <name type="scientific">Cryptococcus depauperatus CBS 7841</name>
    <dbReference type="NCBI Taxonomy" id="1295531"/>
    <lineage>
        <taxon>Eukaryota</taxon>
        <taxon>Fungi</taxon>
        <taxon>Dikarya</taxon>
        <taxon>Basidiomycota</taxon>
        <taxon>Agaricomycotina</taxon>
        <taxon>Tremellomycetes</taxon>
        <taxon>Tremellales</taxon>
        <taxon>Cryptococcaceae</taxon>
        <taxon>Cryptococcus</taxon>
    </lineage>
</organism>
<feature type="compositionally biased region" description="Basic and acidic residues" evidence="4">
    <location>
        <begin position="195"/>
        <end position="209"/>
    </location>
</feature>
<dbReference type="GO" id="GO:0005737">
    <property type="term" value="C:cytoplasm"/>
    <property type="evidence" value="ECO:0007669"/>
    <property type="project" value="UniProtKB-SubCell"/>
</dbReference>
<dbReference type="PANTHER" id="PTHR15346">
    <property type="entry name" value="DYNACTIN SUBUNIT"/>
    <property type="match status" value="1"/>
</dbReference>
<dbReference type="GO" id="GO:0005869">
    <property type="term" value="C:dynactin complex"/>
    <property type="evidence" value="ECO:0007669"/>
    <property type="project" value="InterPro"/>
</dbReference>
<keyword evidence="3" id="KW-0175">Coiled coil</keyword>
<feature type="region of interest" description="Disordered" evidence="4">
    <location>
        <begin position="195"/>
        <end position="217"/>
    </location>
</feature>
<name>A0AAJ8JNI3_9TREE</name>
<feature type="region of interest" description="Disordered" evidence="4">
    <location>
        <begin position="1"/>
        <end position="103"/>
    </location>
</feature>
<reference evidence="5" key="1">
    <citation type="submission" date="2016-06" db="EMBL/GenBank/DDBJ databases">
        <authorList>
            <person name="Cuomo C."/>
            <person name="Litvintseva A."/>
            <person name="Heitman J."/>
            <person name="Chen Y."/>
            <person name="Sun S."/>
            <person name="Springer D."/>
            <person name="Dromer F."/>
            <person name="Young S."/>
            <person name="Zeng Q."/>
            <person name="Chapman S."/>
            <person name="Gujja S."/>
            <person name="Saif S."/>
            <person name="Birren B."/>
        </authorList>
    </citation>
    <scope>NUCLEOTIDE SEQUENCE</scope>
    <source>
        <strain evidence="5">CBS 7841</strain>
    </source>
</reference>
<evidence type="ECO:0000256" key="2">
    <source>
        <dbReference type="ARBA" id="ARBA00022490"/>
    </source>
</evidence>
<keyword evidence="2" id="KW-0963">Cytoplasm</keyword>
<dbReference type="KEGG" id="cdep:91084885"/>
<evidence type="ECO:0000256" key="1">
    <source>
        <dbReference type="ARBA" id="ARBA00004496"/>
    </source>
</evidence>
<dbReference type="AlphaFoldDB" id="A0AAJ8JNI3"/>
<comment type="subcellular location">
    <subcellularLocation>
        <location evidence="1">Cytoplasm</location>
    </subcellularLocation>
</comment>
<proteinExistence type="predicted"/>
<evidence type="ECO:0000256" key="4">
    <source>
        <dbReference type="SAM" id="MobiDB-lite"/>
    </source>
</evidence>
<dbReference type="GO" id="GO:0007017">
    <property type="term" value="P:microtubule-based process"/>
    <property type="evidence" value="ECO:0007669"/>
    <property type="project" value="InterPro"/>
</dbReference>
<keyword evidence="6" id="KW-1185">Reference proteome</keyword>
<dbReference type="RefSeq" id="XP_066066224.1">
    <property type="nucleotide sequence ID" value="XM_066210127.1"/>
</dbReference>
<dbReference type="Pfam" id="PF04912">
    <property type="entry name" value="Dynamitin"/>
    <property type="match status" value="1"/>
</dbReference>
<evidence type="ECO:0000313" key="5">
    <source>
        <dbReference type="EMBL" id="WVN85524.1"/>
    </source>
</evidence>
<evidence type="ECO:0008006" key="7">
    <source>
        <dbReference type="Google" id="ProtNLM"/>
    </source>
</evidence>
<reference evidence="5" key="2">
    <citation type="journal article" date="2022" name="Elife">
        <title>Obligate sexual reproduction of a homothallic fungus closely related to the Cryptococcus pathogenic species complex.</title>
        <authorList>
            <person name="Passer A.R."/>
            <person name="Clancey S.A."/>
            <person name="Shea T."/>
            <person name="David-Palma M."/>
            <person name="Averette A.F."/>
            <person name="Boekhout T."/>
            <person name="Porcel B.M."/>
            <person name="Nowrousian M."/>
            <person name="Cuomo C.A."/>
            <person name="Sun S."/>
            <person name="Heitman J."/>
            <person name="Coelho M.A."/>
        </authorList>
    </citation>
    <scope>NUCLEOTIDE SEQUENCE</scope>
    <source>
        <strain evidence="5">CBS 7841</strain>
    </source>
</reference>
<dbReference type="Proteomes" id="UP000094043">
    <property type="component" value="Chromosome 1"/>
</dbReference>
<feature type="coiled-coil region" evidence="3">
    <location>
        <begin position="388"/>
        <end position="415"/>
    </location>
</feature>
<reference evidence="5" key="3">
    <citation type="submission" date="2024-01" db="EMBL/GenBank/DDBJ databases">
        <authorList>
            <person name="Coelho M.A."/>
            <person name="David-Palma M."/>
            <person name="Shea T."/>
            <person name="Sun S."/>
            <person name="Cuomo C.A."/>
            <person name="Heitman J."/>
        </authorList>
    </citation>
    <scope>NUCLEOTIDE SEQUENCE</scope>
    <source>
        <strain evidence="5">CBS 7841</strain>
    </source>
</reference>
<evidence type="ECO:0000313" key="6">
    <source>
        <dbReference type="Proteomes" id="UP000094043"/>
    </source>
</evidence>
<dbReference type="InterPro" id="IPR028133">
    <property type="entry name" value="Dynamitin"/>
</dbReference>
<sequence length="416" mass="46280">MTTKYMGLPDIVTPDVFETGDEPEILLKPSDISPEDDSVTKMPTSEYIDGNALPSRRKVEQVFARGTKRSESSTLSFRPRLPRLSHYDINSSDSEDEFVSNKETPAARLRRLKAELAEVEAEIGTSASTQQSSQPDLVLNKRKSVLPPKQSVDVVKELAIVRERLEQLDFVDLPQNQPEDHRMEWKQRLEMLSDAEHNEDNSKSIDSKSRGGPSLKLGDIDKRLATLEHTLGPVSDIDQTSPLVPTLNRHAHLLTLLTQPRHLDAISRRVKLLLVDLDRAAAASRRNVGTAAGTQGGQGEKGTGVNLSQAEYSQLQSVFAVFPRLDPLLPILPPLLARLQSLSALHAEASEIASTLQQLQLRDKKSHEEIKELKVIVESVQKGLDESIEGIKKNWEGLEGRMKSLEERLGNVKKDL</sequence>
<gene>
    <name evidence="5" type="ORF">L203_100671</name>
</gene>
<evidence type="ECO:0000256" key="3">
    <source>
        <dbReference type="SAM" id="Coils"/>
    </source>
</evidence>
<dbReference type="EMBL" id="CP143784">
    <property type="protein sequence ID" value="WVN85524.1"/>
    <property type="molecule type" value="Genomic_DNA"/>
</dbReference>
<dbReference type="GeneID" id="91084885"/>